<sequence>MNNQNLAIKIKDLRSRKGFSQEQLSEESKLSLRTVQRIEKGESIPRGDTLIKLTQALGVTPDDLLEWTDIEDKGYLTLLNLSALTGLLFNPLLGIIIPLVMWILKKDKIKFVDNYGKKIISFQITWTLLIYSIFMLATKGSYIKFDFNLFDIVLSLINFRMDKEIIYVVLTGILYLYNLILIFKNYIRIKKGKQSWYLPAIPFLK</sequence>
<keyword evidence="3 6" id="KW-1133">Transmembrane helix</keyword>
<dbReference type="InterPro" id="IPR050807">
    <property type="entry name" value="TransReg_Diox_bact_type"/>
</dbReference>
<evidence type="ECO:0000313" key="8">
    <source>
        <dbReference type="EMBL" id="TQO36723.1"/>
    </source>
</evidence>
<feature type="transmembrane region" description="Helical" evidence="6">
    <location>
        <begin position="165"/>
        <end position="183"/>
    </location>
</feature>
<gene>
    <name evidence="8" type="ORF">GQ41_1308</name>
</gene>
<name>A0ABY3A8F8_9FLAO</name>
<dbReference type="PANTHER" id="PTHR46797">
    <property type="entry name" value="HTH-TYPE TRANSCRIPTIONAL REGULATOR"/>
    <property type="match status" value="1"/>
</dbReference>
<dbReference type="InterPro" id="IPR019109">
    <property type="entry name" value="MamF_MmsF"/>
</dbReference>
<protein>
    <submittedName>
        <fullName evidence="8">Tic20 family protein</fullName>
    </submittedName>
</protein>
<organism evidence="8 9">
    <name type="scientific">Arenibacter algicola</name>
    <dbReference type="NCBI Taxonomy" id="616991"/>
    <lineage>
        <taxon>Bacteria</taxon>
        <taxon>Pseudomonadati</taxon>
        <taxon>Bacteroidota</taxon>
        <taxon>Flavobacteriia</taxon>
        <taxon>Flavobacteriales</taxon>
        <taxon>Flavobacteriaceae</taxon>
        <taxon>Arenibacter</taxon>
    </lineage>
</organism>
<evidence type="ECO:0000256" key="4">
    <source>
        <dbReference type="ARBA" id="ARBA00023125"/>
    </source>
</evidence>
<evidence type="ECO:0000313" key="9">
    <source>
        <dbReference type="Proteomes" id="UP000315363"/>
    </source>
</evidence>
<proteinExistence type="predicted"/>
<comment type="subcellular location">
    <subcellularLocation>
        <location evidence="1">Membrane</location>
        <topology evidence="1">Multi-pass membrane protein</topology>
    </subcellularLocation>
</comment>
<dbReference type="PROSITE" id="PS50943">
    <property type="entry name" value="HTH_CROC1"/>
    <property type="match status" value="1"/>
</dbReference>
<accession>A0ABY3A8F8</accession>
<evidence type="ECO:0000256" key="6">
    <source>
        <dbReference type="SAM" id="Phobius"/>
    </source>
</evidence>
<comment type="caution">
    <text evidence="8">The sequence shown here is derived from an EMBL/GenBank/DDBJ whole genome shotgun (WGS) entry which is preliminary data.</text>
</comment>
<dbReference type="PANTHER" id="PTHR46797:SF1">
    <property type="entry name" value="METHYLPHOSPHONATE SYNTHASE"/>
    <property type="match status" value="1"/>
</dbReference>
<dbReference type="Pfam" id="PF01381">
    <property type="entry name" value="HTH_3"/>
    <property type="match status" value="1"/>
</dbReference>
<feature type="transmembrane region" description="Helical" evidence="6">
    <location>
        <begin position="124"/>
        <end position="145"/>
    </location>
</feature>
<dbReference type="CDD" id="cd00093">
    <property type="entry name" value="HTH_XRE"/>
    <property type="match status" value="1"/>
</dbReference>
<evidence type="ECO:0000256" key="3">
    <source>
        <dbReference type="ARBA" id="ARBA00022989"/>
    </source>
</evidence>
<dbReference type="EMBL" id="VHIF01000001">
    <property type="protein sequence ID" value="TQO36723.1"/>
    <property type="molecule type" value="Genomic_DNA"/>
</dbReference>
<keyword evidence="2 6" id="KW-0812">Transmembrane</keyword>
<feature type="domain" description="HTH cro/C1-type" evidence="7">
    <location>
        <begin position="10"/>
        <end position="64"/>
    </location>
</feature>
<dbReference type="Proteomes" id="UP000315363">
    <property type="component" value="Unassembled WGS sequence"/>
</dbReference>
<reference evidence="8 9" key="1">
    <citation type="submission" date="2019-06" db="EMBL/GenBank/DDBJ databases">
        <title>A large-scale integrated study on North Sea by COGITO (Coastal Microbe Genomic &amp; Taxonomic Observatory).</title>
        <authorList>
            <person name="Teeling H."/>
        </authorList>
    </citation>
    <scope>NUCLEOTIDE SEQUENCE [LARGE SCALE GENOMIC DNA]</scope>
    <source>
        <strain evidence="8 9">MAR_2009_79</strain>
    </source>
</reference>
<evidence type="ECO:0000259" key="7">
    <source>
        <dbReference type="PROSITE" id="PS50943"/>
    </source>
</evidence>
<evidence type="ECO:0000256" key="5">
    <source>
        <dbReference type="ARBA" id="ARBA00023136"/>
    </source>
</evidence>
<dbReference type="Gene3D" id="1.10.260.40">
    <property type="entry name" value="lambda repressor-like DNA-binding domains"/>
    <property type="match status" value="1"/>
</dbReference>
<evidence type="ECO:0000256" key="2">
    <source>
        <dbReference type="ARBA" id="ARBA00022692"/>
    </source>
</evidence>
<dbReference type="InterPro" id="IPR010982">
    <property type="entry name" value="Lambda_DNA-bd_dom_sf"/>
</dbReference>
<dbReference type="Pfam" id="PF09685">
    <property type="entry name" value="MamF_MmsF"/>
    <property type="match status" value="1"/>
</dbReference>
<keyword evidence="4" id="KW-0238">DNA-binding</keyword>
<dbReference type="SUPFAM" id="SSF47413">
    <property type="entry name" value="lambda repressor-like DNA-binding domains"/>
    <property type="match status" value="1"/>
</dbReference>
<dbReference type="SMART" id="SM00530">
    <property type="entry name" value="HTH_XRE"/>
    <property type="match status" value="1"/>
</dbReference>
<keyword evidence="9" id="KW-1185">Reference proteome</keyword>
<feature type="transmembrane region" description="Helical" evidence="6">
    <location>
        <begin position="81"/>
        <end position="104"/>
    </location>
</feature>
<dbReference type="RefSeq" id="WP_142188843.1">
    <property type="nucleotide sequence ID" value="NZ_VHIF01000001.1"/>
</dbReference>
<dbReference type="InterPro" id="IPR001387">
    <property type="entry name" value="Cro/C1-type_HTH"/>
</dbReference>
<keyword evidence="5 6" id="KW-0472">Membrane</keyword>
<evidence type="ECO:0000256" key="1">
    <source>
        <dbReference type="ARBA" id="ARBA00004141"/>
    </source>
</evidence>